<name>A0A9D9E1Q6_9SPIO</name>
<dbReference type="PANTHER" id="PTHR39201">
    <property type="entry name" value="EXPORTED PROTEIN-RELATED"/>
    <property type="match status" value="1"/>
</dbReference>
<evidence type="ECO:0000259" key="1">
    <source>
        <dbReference type="Pfam" id="PF12682"/>
    </source>
</evidence>
<dbReference type="InterPro" id="IPR029039">
    <property type="entry name" value="Flavoprotein-like_sf"/>
</dbReference>
<dbReference type="GO" id="GO:0010181">
    <property type="term" value="F:FMN binding"/>
    <property type="evidence" value="ECO:0007669"/>
    <property type="project" value="InterPro"/>
</dbReference>
<dbReference type="NCBIfam" id="NF005501">
    <property type="entry name" value="PRK07116.1"/>
    <property type="match status" value="1"/>
</dbReference>
<protein>
    <submittedName>
        <fullName evidence="2">Flavodoxin</fullName>
    </submittedName>
</protein>
<reference evidence="2" key="2">
    <citation type="journal article" date="2021" name="PeerJ">
        <title>Extensive microbial diversity within the chicken gut microbiome revealed by metagenomics and culture.</title>
        <authorList>
            <person name="Gilroy R."/>
            <person name="Ravi A."/>
            <person name="Getino M."/>
            <person name="Pursley I."/>
            <person name="Horton D.L."/>
            <person name="Alikhan N.F."/>
            <person name="Baker D."/>
            <person name="Gharbi K."/>
            <person name="Hall N."/>
            <person name="Watson M."/>
            <person name="Adriaenssens E.M."/>
            <person name="Foster-Nyarko E."/>
            <person name="Jarju S."/>
            <person name="Secka A."/>
            <person name="Antonio M."/>
            <person name="Oren A."/>
            <person name="Chaudhuri R.R."/>
            <person name="La Ragione R."/>
            <person name="Hildebrand F."/>
            <person name="Pallen M.J."/>
        </authorList>
    </citation>
    <scope>NUCLEOTIDE SEQUENCE</scope>
    <source>
        <strain evidence="2">7293</strain>
    </source>
</reference>
<evidence type="ECO:0000313" key="3">
    <source>
        <dbReference type="Proteomes" id="UP000823615"/>
    </source>
</evidence>
<comment type="caution">
    <text evidence="2">The sequence shown here is derived from an EMBL/GenBank/DDBJ whole genome shotgun (WGS) entry which is preliminary data.</text>
</comment>
<dbReference type="Pfam" id="PF12682">
    <property type="entry name" value="Flavodoxin_4"/>
    <property type="match status" value="1"/>
</dbReference>
<reference evidence="2" key="1">
    <citation type="submission" date="2020-10" db="EMBL/GenBank/DDBJ databases">
        <authorList>
            <person name="Gilroy R."/>
        </authorList>
    </citation>
    <scope>NUCLEOTIDE SEQUENCE</scope>
    <source>
        <strain evidence="2">7293</strain>
    </source>
</reference>
<dbReference type="Gene3D" id="3.40.50.360">
    <property type="match status" value="1"/>
</dbReference>
<evidence type="ECO:0000313" key="2">
    <source>
        <dbReference type="EMBL" id="MBO8436918.1"/>
    </source>
</evidence>
<dbReference type="AlphaFoldDB" id="A0A9D9E1Q6"/>
<organism evidence="2 3">
    <name type="scientific">Candidatus Ornithospirochaeta stercoripullorum</name>
    <dbReference type="NCBI Taxonomy" id="2840899"/>
    <lineage>
        <taxon>Bacteria</taxon>
        <taxon>Pseudomonadati</taxon>
        <taxon>Spirochaetota</taxon>
        <taxon>Spirochaetia</taxon>
        <taxon>Spirochaetales</taxon>
        <taxon>Spirochaetaceae</taxon>
        <taxon>Spirochaetaceae incertae sedis</taxon>
        <taxon>Candidatus Ornithospirochaeta</taxon>
    </lineage>
</organism>
<dbReference type="Proteomes" id="UP000823615">
    <property type="component" value="Unassembled WGS sequence"/>
</dbReference>
<proteinExistence type="predicted"/>
<dbReference type="InterPro" id="IPR008254">
    <property type="entry name" value="Flavodoxin/NO_synth"/>
</dbReference>
<feature type="domain" description="Flavodoxin-like" evidence="1">
    <location>
        <begin position="3"/>
        <end position="147"/>
    </location>
</feature>
<dbReference type="PANTHER" id="PTHR39201:SF1">
    <property type="entry name" value="FLAVODOXIN-LIKE DOMAIN-CONTAINING PROTEIN"/>
    <property type="match status" value="1"/>
</dbReference>
<dbReference type="EMBL" id="JADIMT010000093">
    <property type="protein sequence ID" value="MBO8436918.1"/>
    <property type="molecule type" value="Genomic_DNA"/>
</dbReference>
<dbReference type="SUPFAM" id="SSF52218">
    <property type="entry name" value="Flavoproteins"/>
    <property type="match status" value="1"/>
</dbReference>
<accession>A0A9D9E1Q6</accession>
<sequence length="149" mass="16537">MRKLVAYFSASGVTRKRAEELGSAINADLYEIIPESPYTDNDLDWHNRQSRSSVEMQNPSSRPMIAGEKIDLASYGRVYIGFPIWWGVAPRIINTFIESHSFEGKEIVVFATSGGSGIRTAVEDIKGKYPQLNIIGSALLSRRVSADII</sequence>
<gene>
    <name evidence="2" type="ORF">IAA97_08070</name>
</gene>